<feature type="signal peptide" evidence="1">
    <location>
        <begin position="1"/>
        <end position="25"/>
    </location>
</feature>
<dbReference type="EMBL" id="JAQIZT010000015">
    <property type="protein sequence ID" value="KAJ6970348.1"/>
    <property type="molecule type" value="Genomic_DNA"/>
</dbReference>
<accession>A0AAD6LND7</accession>
<sequence length="46" mass="5306">MLGRRGSISIIFFFFFSISHQPTKAIQFFFSFFPLHISNIGSLFSS</sequence>
<evidence type="ECO:0000313" key="3">
    <source>
        <dbReference type="Proteomes" id="UP001164929"/>
    </source>
</evidence>
<protein>
    <submittedName>
        <fullName evidence="2">Uncharacterized protein</fullName>
    </submittedName>
</protein>
<reference evidence="2" key="1">
    <citation type="journal article" date="2023" name="Mol. Ecol. Resour.">
        <title>Chromosome-level genome assembly of a triploid poplar Populus alba 'Berolinensis'.</title>
        <authorList>
            <person name="Chen S."/>
            <person name="Yu Y."/>
            <person name="Wang X."/>
            <person name="Wang S."/>
            <person name="Zhang T."/>
            <person name="Zhou Y."/>
            <person name="He R."/>
            <person name="Meng N."/>
            <person name="Wang Y."/>
            <person name="Liu W."/>
            <person name="Liu Z."/>
            <person name="Liu J."/>
            <person name="Guo Q."/>
            <person name="Huang H."/>
            <person name="Sederoff R.R."/>
            <person name="Wang G."/>
            <person name="Qu G."/>
            <person name="Chen S."/>
        </authorList>
    </citation>
    <scope>NUCLEOTIDE SEQUENCE</scope>
    <source>
        <strain evidence="2">SC-2020</strain>
    </source>
</reference>
<feature type="chain" id="PRO_5041985753" evidence="1">
    <location>
        <begin position="26"/>
        <end position="46"/>
    </location>
</feature>
<proteinExistence type="predicted"/>
<keyword evidence="3" id="KW-1185">Reference proteome</keyword>
<organism evidence="2 3">
    <name type="scientific">Populus alba x Populus x berolinensis</name>
    <dbReference type="NCBI Taxonomy" id="444605"/>
    <lineage>
        <taxon>Eukaryota</taxon>
        <taxon>Viridiplantae</taxon>
        <taxon>Streptophyta</taxon>
        <taxon>Embryophyta</taxon>
        <taxon>Tracheophyta</taxon>
        <taxon>Spermatophyta</taxon>
        <taxon>Magnoliopsida</taxon>
        <taxon>eudicotyledons</taxon>
        <taxon>Gunneridae</taxon>
        <taxon>Pentapetalae</taxon>
        <taxon>rosids</taxon>
        <taxon>fabids</taxon>
        <taxon>Malpighiales</taxon>
        <taxon>Salicaceae</taxon>
        <taxon>Saliceae</taxon>
        <taxon>Populus</taxon>
    </lineage>
</organism>
<comment type="caution">
    <text evidence="2">The sequence shown here is derived from an EMBL/GenBank/DDBJ whole genome shotgun (WGS) entry which is preliminary data.</text>
</comment>
<evidence type="ECO:0000256" key="1">
    <source>
        <dbReference type="SAM" id="SignalP"/>
    </source>
</evidence>
<keyword evidence="1" id="KW-0732">Signal</keyword>
<evidence type="ECO:0000313" key="2">
    <source>
        <dbReference type="EMBL" id="KAJ6970348.1"/>
    </source>
</evidence>
<dbReference type="Proteomes" id="UP001164929">
    <property type="component" value="Chromosome 15"/>
</dbReference>
<name>A0AAD6LND7_9ROSI</name>
<gene>
    <name evidence="2" type="ORF">NC653_034823</name>
</gene>
<dbReference type="AlphaFoldDB" id="A0AAD6LND7"/>